<dbReference type="RefSeq" id="XP_032832264.1">
    <property type="nucleotide sequence ID" value="XM_032976373.1"/>
</dbReference>
<evidence type="ECO:0000256" key="7">
    <source>
        <dbReference type="ARBA" id="ARBA00023242"/>
    </source>
</evidence>
<keyword evidence="2" id="KW-0813">Transport</keyword>
<evidence type="ECO:0000256" key="11">
    <source>
        <dbReference type="SAM" id="MobiDB-lite"/>
    </source>
</evidence>
<dbReference type="KEGG" id="pmrn:116955351"/>
<dbReference type="CTD" id="23511"/>
<dbReference type="GO" id="GO:0051028">
    <property type="term" value="P:mRNA transport"/>
    <property type="evidence" value="ECO:0007669"/>
    <property type="project" value="UniProtKB-KW"/>
</dbReference>
<evidence type="ECO:0000256" key="1">
    <source>
        <dbReference type="ARBA" id="ARBA00004567"/>
    </source>
</evidence>
<dbReference type="InterPro" id="IPR018864">
    <property type="entry name" value="Nucleoporin_Nup188_N"/>
</dbReference>
<evidence type="ECO:0000313" key="15">
    <source>
        <dbReference type="RefSeq" id="XP_032832264.1"/>
    </source>
</evidence>
<dbReference type="PANTHER" id="PTHR31431">
    <property type="entry name" value="NUCLEOPORIN NUP188 HOMOLOG"/>
    <property type="match status" value="1"/>
</dbReference>
<dbReference type="GO" id="GO:0017056">
    <property type="term" value="F:structural constituent of nuclear pore"/>
    <property type="evidence" value="ECO:0007669"/>
    <property type="project" value="InterPro"/>
</dbReference>
<dbReference type="Pfam" id="PF21093">
    <property type="entry name" value="Nup188_N-subdom_III"/>
    <property type="match status" value="1"/>
</dbReference>
<feature type="domain" description="Nucleoporin Nup188 N-terminal" evidence="12">
    <location>
        <begin position="29"/>
        <end position="476"/>
    </location>
</feature>
<evidence type="ECO:0000256" key="10">
    <source>
        <dbReference type="SAM" id="Coils"/>
    </source>
</evidence>
<keyword evidence="5" id="KW-0811">Translocation</keyword>
<organism evidence="14 15">
    <name type="scientific">Petromyzon marinus</name>
    <name type="common">Sea lamprey</name>
    <dbReference type="NCBI Taxonomy" id="7757"/>
    <lineage>
        <taxon>Eukaryota</taxon>
        <taxon>Metazoa</taxon>
        <taxon>Chordata</taxon>
        <taxon>Craniata</taxon>
        <taxon>Vertebrata</taxon>
        <taxon>Cyclostomata</taxon>
        <taxon>Hyperoartia</taxon>
        <taxon>Petromyzontiformes</taxon>
        <taxon>Petromyzontidae</taxon>
        <taxon>Petromyzon</taxon>
    </lineage>
</organism>
<dbReference type="GO" id="GO:0006606">
    <property type="term" value="P:protein import into nucleus"/>
    <property type="evidence" value="ECO:0007669"/>
    <property type="project" value="TreeGrafter"/>
</dbReference>
<sequence>MPGTGLALRSCRELWNIVLGRSALREEEQIKDELDKHFERLEQGLAFFKVPSNASAQKLQADKEADESLKGFSVKLSEFLGLDELQSFELLHNFLQEDYRAAQEQLKAVLEDERHSQALMVKVREYYFEERLSLLRCVLHLLTFFQDERHPYRAVYADCLERLQQSLTSRHVEQLEERLGFRSSLCHFHGNMAERQAACWAQQCLREQCLLLELLFLYYVYFEMKPHALLRLARLFHAQSFGLRQLQGLEAPHEGSAMLVSRVGYFCALLLIEGMDIEFLAKCAQGDCVEQHQLVKDEAVFKELDQLLQSLGDLEIHGPVLLAWAMLRYKALPDDPKSATRRLGRSAVQLQAFRLVGRLLRAPGFSGSGCTSSTARAVVYGLLSFVLGLFDEGTLGEPQDLMDVACEVLSMPALAEAFWDAGLAGGLAMLLDSAAAQFPYACAPLLQLLTATVVSQATAKRVYNFLDKMTCYAEAVPQRPRDIEASEDGTMWRTTAPRHLYPFGAGRTTMRLPQGVVGRVLPLGPSAPGGPSALVHWEFGYSAWALFACEVEMLLHVVSTADVARHCDRVRPIVQLVRQLLDADGSLAAPLLPVTSRLYMALQRLTCVPSPPLDVIAACVNCLAALVPYGAAKVWSDVQHTGLLPFTVAPVSNAARAASGEGMHAGNYGNLLVGFERHQGDFRVTASYLRLITALLKGLVGRSQYPSLLPCLVFTLKEILARYRTWALGGADGHRECIGKLMLEQIHFVLNISGDSGRGPSLQAVCLHSLLHGESGLALIHMLSIGVGAIDTVLAAQPGRVLEGPALTLIQTMKLAFSVINNTLRLKPASEELTPLEHALTQQGVHGNVMAILARYIYHRHDAALPRLAVQLLKRLAMVAPMSVYGCLGGDAPAIRDAFIGRLRSPTEDMRIKVMILEFLTVAVETQPGLIELFLDLQPEGGADSGSKELALGSGSCLPVVLELVCVEGPGAPSCPPLLHRTAVAFVYALWQDRRQSAMTILRSRKDFWENLTYPLFSDFLPISTDIEVSTLEACAFILKIISLEVFYVVSGSLDPSLVLVLRRLNEGGRYRYWSGYVRGLACRLASRAQLGDGDQDVGGGGGAGYAAAPEAAEDGTNLVEAWRTLLILATNHGNILFLDDDETRATVMQDVLAGLSVLVKVECSRLCVHLMAMLSTTLCVLLRHWGSALPGGQDVLAELLDVLRQLQQATERRLAEKIRARLLAAVMLVLQQRRLRAGPLPGHKQLVQLVCETLRQEVTALMEQSHSSWRAAAAAAPQASALGVDSMDTDSAPAPARDDRDGVCVVALHLAKELYLLEEGTGGGGGGGSGSSGYLSCVREGALLPAVGAALEWSLQRRCQLHFTEAALHWLLALSTTVEGAQALAAVGVLQCLCLPLLSTYQVDANGLAALEKAGGPPRRSHEAPSWQGAYCLCLAVLQAVLRQLRHSALPQALDFLGVHQERILQSLQAVRGVQGQASLEEAEKTVAFLLHLAYFTREWHFHLPLLLNSVQAALCSLCQTCTALLHSQKLLQQYLASRSAGLAAAPGQDGGGRGGSAGGGGTGEVGQEAERGPGGVALARASLLRILGITLAALRRFSPDVCQILLDQTMDLSEYEPLFSLSLVAPSCDADARPSLGSLLSAISVAQGLAAQADGKRELAKHTSAGDLKALKPTLVFVMENALALLMSQAMLYLKHCTVSCRDKQRIKRELSSELEALQNGMLRWVRRGSPVSPGGGGGGGGGGSGGGGGAAATGVASGTSAGVSLQAKGGGGGGGGGVGRATARSAGAAGGVADAWEHAFHDLVDLFLKRVLR</sequence>
<dbReference type="Proteomes" id="UP001318040">
    <property type="component" value="Chromosome 59"/>
</dbReference>
<dbReference type="PANTHER" id="PTHR31431:SF1">
    <property type="entry name" value="NUCLEOPORIN NUP188"/>
    <property type="match status" value="1"/>
</dbReference>
<accession>A0AAJ7XEZ6</accession>
<keyword evidence="10" id="KW-0175">Coiled coil</keyword>
<evidence type="ECO:0000256" key="2">
    <source>
        <dbReference type="ARBA" id="ARBA00022448"/>
    </source>
</evidence>
<evidence type="ECO:0000313" key="14">
    <source>
        <dbReference type="Proteomes" id="UP001318040"/>
    </source>
</evidence>
<evidence type="ECO:0000256" key="5">
    <source>
        <dbReference type="ARBA" id="ARBA00023010"/>
    </source>
</evidence>
<keyword evidence="4" id="KW-0653">Protein transport</keyword>
<gene>
    <name evidence="15" type="primary">NUP188</name>
</gene>
<name>A0AAJ7XEZ6_PETMA</name>
<reference evidence="15" key="1">
    <citation type="submission" date="2025-08" db="UniProtKB">
        <authorList>
            <consortium name="RefSeq"/>
        </authorList>
    </citation>
    <scope>IDENTIFICATION</scope>
    <source>
        <tissue evidence="15">Sperm</tissue>
    </source>
</reference>
<dbReference type="GO" id="GO:0006405">
    <property type="term" value="P:RNA export from nucleus"/>
    <property type="evidence" value="ECO:0007669"/>
    <property type="project" value="TreeGrafter"/>
</dbReference>
<keyword evidence="6" id="KW-0906">Nuclear pore complex</keyword>
<comment type="subcellular location">
    <subcellularLocation>
        <location evidence="1">Nucleus</location>
        <location evidence="1">Nuclear pore complex</location>
    </subcellularLocation>
</comment>
<evidence type="ECO:0000256" key="3">
    <source>
        <dbReference type="ARBA" id="ARBA00022816"/>
    </source>
</evidence>
<proteinExistence type="inferred from homology"/>
<feature type="compositionally biased region" description="Gly residues" evidence="11">
    <location>
        <begin position="1736"/>
        <end position="1754"/>
    </location>
</feature>
<evidence type="ECO:0000256" key="4">
    <source>
        <dbReference type="ARBA" id="ARBA00022927"/>
    </source>
</evidence>
<feature type="domain" description="Nucleoporin Nup188 N-terminal subdomain III" evidence="13">
    <location>
        <begin position="534"/>
        <end position="936"/>
    </location>
</feature>
<keyword evidence="3" id="KW-0509">mRNA transport</keyword>
<evidence type="ECO:0000256" key="8">
    <source>
        <dbReference type="ARBA" id="ARBA00038387"/>
    </source>
</evidence>
<dbReference type="Pfam" id="PF10487">
    <property type="entry name" value="Nup188_N"/>
    <property type="match status" value="1"/>
</dbReference>
<dbReference type="InterPro" id="IPR044840">
    <property type="entry name" value="Nup188"/>
</dbReference>
<evidence type="ECO:0000259" key="13">
    <source>
        <dbReference type="Pfam" id="PF21093"/>
    </source>
</evidence>
<dbReference type="InterPro" id="IPR048883">
    <property type="entry name" value="Nup188_N-subdom_III"/>
</dbReference>
<dbReference type="GO" id="GO:0044611">
    <property type="term" value="C:nuclear pore inner ring"/>
    <property type="evidence" value="ECO:0007669"/>
    <property type="project" value="TreeGrafter"/>
</dbReference>
<comment type="similarity">
    <text evidence="8">Belongs to the Nup188 family.</text>
</comment>
<keyword evidence="7" id="KW-0539">Nucleus</keyword>
<feature type="region of interest" description="Disordered" evidence="11">
    <location>
        <begin position="1730"/>
        <end position="1756"/>
    </location>
</feature>
<feature type="region of interest" description="Disordered" evidence="11">
    <location>
        <begin position="1547"/>
        <end position="1572"/>
    </location>
</feature>
<keyword evidence="14" id="KW-1185">Reference proteome</keyword>
<evidence type="ECO:0000256" key="6">
    <source>
        <dbReference type="ARBA" id="ARBA00023132"/>
    </source>
</evidence>
<protein>
    <recommendedName>
        <fullName evidence="9">Nucleoporin NUP188</fullName>
    </recommendedName>
</protein>
<evidence type="ECO:0000259" key="12">
    <source>
        <dbReference type="Pfam" id="PF10487"/>
    </source>
</evidence>
<feature type="coiled-coil region" evidence="10">
    <location>
        <begin position="85"/>
        <end position="112"/>
    </location>
</feature>
<feature type="compositionally biased region" description="Gly residues" evidence="11">
    <location>
        <begin position="1550"/>
        <end position="1566"/>
    </location>
</feature>
<evidence type="ECO:0000256" key="9">
    <source>
        <dbReference type="ARBA" id="ARBA00040174"/>
    </source>
</evidence>